<reference evidence="1 2" key="1">
    <citation type="submission" date="2017-09" db="EMBL/GenBank/DDBJ databases">
        <title>Depth-based differentiation of microbial function through sediment-hosted aquifers and enrichment of novel symbionts in the deep terrestrial subsurface.</title>
        <authorList>
            <person name="Probst A.J."/>
            <person name="Ladd B."/>
            <person name="Jarett J.K."/>
            <person name="Geller-Mcgrath D.E."/>
            <person name="Sieber C.M."/>
            <person name="Emerson J.B."/>
            <person name="Anantharaman K."/>
            <person name="Thomas B.C."/>
            <person name="Malmstrom R."/>
            <person name="Stieglmeier M."/>
            <person name="Klingl A."/>
            <person name="Woyke T."/>
            <person name="Ryan C.M."/>
            <person name="Banfield J.F."/>
        </authorList>
    </citation>
    <scope>NUCLEOTIDE SEQUENCE [LARGE SCALE GENOMIC DNA]</scope>
    <source>
        <strain evidence="1">CG10_big_fil_rev_8_21_14_0_10_32_10</strain>
    </source>
</reference>
<evidence type="ECO:0000313" key="2">
    <source>
        <dbReference type="Proteomes" id="UP000230214"/>
    </source>
</evidence>
<name>A0A2H0RBQ8_UNCKA</name>
<comment type="caution">
    <text evidence="1">The sequence shown here is derived from an EMBL/GenBank/DDBJ whole genome shotgun (WGS) entry which is preliminary data.</text>
</comment>
<gene>
    <name evidence="1" type="ORF">COV24_00245</name>
</gene>
<sequence length="120" mass="14628">MVNKSFKEFSLNEDRVLKAREKRYPQKKNIPKKEQKSLKDKFEELRGKRKICLSQSEYNMYYAMQDKEKYELRRFIIELMHLVHMNEDLWVSCGKAEWLPIQCVMAKYTINSLKNKLKEM</sequence>
<dbReference type="AlphaFoldDB" id="A0A2H0RBQ8"/>
<dbReference type="Proteomes" id="UP000230214">
    <property type="component" value="Unassembled WGS sequence"/>
</dbReference>
<dbReference type="EMBL" id="PCXU01000003">
    <property type="protein sequence ID" value="PIR43913.1"/>
    <property type="molecule type" value="Genomic_DNA"/>
</dbReference>
<organism evidence="1 2">
    <name type="scientific">candidate division WWE3 bacterium CG10_big_fil_rev_8_21_14_0_10_32_10</name>
    <dbReference type="NCBI Taxonomy" id="1975090"/>
    <lineage>
        <taxon>Bacteria</taxon>
        <taxon>Katanobacteria</taxon>
    </lineage>
</organism>
<accession>A0A2H0RBQ8</accession>
<protein>
    <submittedName>
        <fullName evidence="1">Uncharacterized protein</fullName>
    </submittedName>
</protein>
<proteinExistence type="predicted"/>
<evidence type="ECO:0000313" key="1">
    <source>
        <dbReference type="EMBL" id="PIR43913.1"/>
    </source>
</evidence>